<dbReference type="PANTHER" id="PTHR35287">
    <property type="entry name" value="SI:ZFOS-911D5.4"/>
    <property type="match status" value="1"/>
</dbReference>
<dbReference type="STRING" id="49390.A0A068UB97"/>
<dbReference type="InterPro" id="IPR011528">
    <property type="entry name" value="NERD"/>
</dbReference>
<gene>
    <name evidence="2" type="ORF">GSCOC_T00019792001</name>
</gene>
<dbReference type="InParanoid" id="A0A068UB97"/>
<dbReference type="Gramene" id="CDP04923">
    <property type="protein sequence ID" value="CDP04923"/>
    <property type="gene ID" value="GSCOC_T00019792001"/>
</dbReference>
<evidence type="ECO:0000313" key="2">
    <source>
        <dbReference type="EMBL" id="CDP04923.1"/>
    </source>
</evidence>
<evidence type="ECO:0000313" key="3">
    <source>
        <dbReference type="Proteomes" id="UP000295252"/>
    </source>
</evidence>
<dbReference type="Proteomes" id="UP000295252">
    <property type="component" value="Chromosome IV"/>
</dbReference>
<dbReference type="OrthoDB" id="1874403at2759"/>
<dbReference type="PROSITE" id="PS50965">
    <property type="entry name" value="NERD"/>
    <property type="match status" value="1"/>
</dbReference>
<proteinExistence type="predicted"/>
<dbReference type="Pfam" id="PF08378">
    <property type="entry name" value="NERD"/>
    <property type="match status" value="1"/>
</dbReference>
<dbReference type="EMBL" id="HG739099">
    <property type="protein sequence ID" value="CDP04923.1"/>
    <property type="molecule type" value="Genomic_DNA"/>
</dbReference>
<sequence length="337" mass="37719">MWVELICGLIIFRLLKRFFYDDGDAADILDADAFSSDATALFTVAHRLEKLYGGKAYVGLQIPDPDAATRQSIDMVLVTKREAVIVSVKNVSGIISIDSKDGAWICTAIPGAGHNKHHISQDQRLPDPVAETKQLISILESYLEQRGLALPEGYLSYKVICPNPNFCTVHPNLFPSEVITYDQWTQLKPEPKNMLSGWIKGAFGGGKKDMQESLHEKLDFILGTAPMWDRLELKGNKFLFGEFLDFKGKQDDIQALRNVKRSKVGRLIIQKTSMLGLAHSKLQVLYSSRDYRGEGTSASEWKEVTVRSNTEVLFQPQNSTKTRKYKLSSVISMSLSA</sequence>
<organism evidence="2 3">
    <name type="scientific">Coffea canephora</name>
    <name type="common">Robusta coffee</name>
    <dbReference type="NCBI Taxonomy" id="49390"/>
    <lineage>
        <taxon>Eukaryota</taxon>
        <taxon>Viridiplantae</taxon>
        <taxon>Streptophyta</taxon>
        <taxon>Embryophyta</taxon>
        <taxon>Tracheophyta</taxon>
        <taxon>Spermatophyta</taxon>
        <taxon>Magnoliopsida</taxon>
        <taxon>eudicotyledons</taxon>
        <taxon>Gunneridae</taxon>
        <taxon>Pentapetalae</taxon>
        <taxon>asterids</taxon>
        <taxon>lamiids</taxon>
        <taxon>Gentianales</taxon>
        <taxon>Rubiaceae</taxon>
        <taxon>Ixoroideae</taxon>
        <taxon>Gardenieae complex</taxon>
        <taxon>Bertiereae - Coffeeae clade</taxon>
        <taxon>Coffeeae</taxon>
        <taxon>Coffea</taxon>
    </lineage>
</organism>
<dbReference type="AlphaFoldDB" id="A0A068UB97"/>
<protein>
    <recommendedName>
        <fullName evidence="1">NERD domain-containing protein</fullName>
    </recommendedName>
</protein>
<accession>A0A068UB97</accession>
<evidence type="ECO:0000259" key="1">
    <source>
        <dbReference type="PROSITE" id="PS50965"/>
    </source>
</evidence>
<name>A0A068UB97_COFCA</name>
<dbReference type="PhylomeDB" id="A0A068UB97"/>
<dbReference type="FunCoup" id="A0A068UB97">
    <property type="interactions" value="2001"/>
</dbReference>
<dbReference type="OMA" id="NCRPSYA"/>
<feature type="domain" description="NERD" evidence="1">
    <location>
        <begin position="36"/>
        <end position="162"/>
    </location>
</feature>
<dbReference type="PANTHER" id="PTHR35287:SF1">
    <property type="entry name" value="SI:ZFOS-911D5.4"/>
    <property type="match status" value="1"/>
</dbReference>
<keyword evidence="3" id="KW-1185">Reference proteome</keyword>
<reference evidence="3" key="1">
    <citation type="journal article" date="2014" name="Science">
        <title>The coffee genome provides insight into the convergent evolution of caffeine biosynthesis.</title>
        <authorList>
            <person name="Denoeud F."/>
            <person name="Carretero-Paulet L."/>
            <person name="Dereeper A."/>
            <person name="Droc G."/>
            <person name="Guyot R."/>
            <person name="Pietrella M."/>
            <person name="Zheng C."/>
            <person name="Alberti A."/>
            <person name="Anthony F."/>
            <person name="Aprea G."/>
            <person name="Aury J.M."/>
            <person name="Bento P."/>
            <person name="Bernard M."/>
            <person name="Bocs S."/>
            <person name="Campa C."/>
            <person name="Cenci A."/>
            <person name="Combes M.C."/>
            <person name="Crouzillat D."/>
            <person name="Da Silva C."/>
            <person name="Daddiego L."/>
            <person name="De Bellis F."/>
            <person name="Dussert S."/>
            <person name="Garsmeur O."/>
            <person name="Gayraud T."/>
            <person name="Guignon V."/>
            <person name="Jahn K."/>
            <person name="Jamilloux V."/>
            <person name="Joet T."/>
            <person name="Labadie K."/>
            <person name="Lan T."/>
            <person name="Leclercq J."/>
            <person name="Lepelley M."/>
            <person name="Leroy T."/>
            <person name="Li L.T."/>
            <person name="Librado P."/>
            <person name="Lopez L."/>
            <person name="Munoz A."/>
            <person name="Noel B."/>
            <person name="Pallavicini A."/>
            <person name="Perrotta G."/>
            <person name="Poncet V."/>
            <person name="Pot D."/>
            <person name="Priyono X."/>
            <person name="Rigoreau M."/>
            <person name="Rouard M."/>
            <person name="Rozas J."/>
            <person name="Tranchant-Dubreuil C."/>
            <person name="VanBuren R."/>
            <person name="Zhang Q."/>
            <person name="Andrade A.C."/>
            <person name="Argout X."/>
            <person name="Bertrand B."/>
            <person name="de Kochko A."/>
            <person name="Graziosi G."/>
            <person name="Henry R.J."/>
            <person name="Jayarama X."/>
            <person name="Ming R."/>
            <person name="Nagai C."/>
            <person name="Rounsley S."/>
            <person name="Sankoff D."/>
            <person name="Giuliano G."/>
            <person name="Albert V.A."/>
            <person name="Wincker P."/>
            <person name="Lashermes P."/>
        </authorList>
    </citation>
    <scope>NUCLEOTIDE SEQUENCE [LARGE SCALE GENOMIC DNA]</scope>
    <source>
        <strain evidence="3">cv. DH200-94</strain>
    </source>
</reference>